<feature type="domain" description="HTH tetR-type" evidence="5">
    <location>
        <begin position="11"/>
        <end position="71"/>
    </location>
</feature>
<reference evidence="6 7" key="1">
    <citation type="submission" date="2019-03" db="EMBL/GenBank/DDBJ databases">
        <title>Genomic Encyclopedia of Type Strains, Phase III (KMG-III): the genomes of soil and plant-associated and newly described type strains.</title>
        <authorList>
            <person name="Whitman W."/>
        </authorList>
    </citation>
    <scope>NUCLEOTIDE SEQUENCE [LARGE SCALE GENOMIC DNA]</scope>
    <source>
        <strain evidence="6 7">VKM Ac-2575</strain>
    </source>
</reference>
<dbReference type="PRINTS" id="PR00455">
    <property type="entry name" value="HTHTETR"/>
</dbReference>
<dbReference type="Proteomes" id="UP000295151">
    <property type="component" value="Unassembled WGS sequence"/>
</dbReference>
<protein>
    <submittedName>
        <fullName evidence="6">TetR family transcriptional regulator</fullName>
    </submittedName>
</protein>
<evidence type="ECO:0000313" key="6">
    <source>
        <dbReference type="EMBL" id="TDU87226.1"/>
    </source>
</evidence>
<comment type="caution">
    <text evidence="6">The sequence shown here is derived from an EMBL/GenBank/DDBJ whole genome shotgun (WGS) entry which is preliminary data.</text>
</comment>
<evidence type="ECO:0000256" key="3">
    <source>
        <dbReference type="ARBA" id="ARBA00023163"/>
    </source>
</evidence>
<dbReference type="InterPro" id="IPR036271">
    <property type="entry name" value="Tet_transcr_reg_TetR-rel_C_sf"/>
</dbReference>
<dbReference type="SUPFAM" id="SSF46689">
    <property type="entry name" value="Homeodomain-like"/>
    <property type="match status" value="1"/>
</dbReference>
<dbReference type="Gene3D" id="1.10.10.60">
    <property type="entry name" value="Homeodomain-like"/>
    <property type="match status" value="1"/>
</dbReference>
<dbReference type="EMBL" id="SOCE01000001">
    <property type="protein sequence ID" value="TDU87226.1"/>
    <property type="molecule type" value="Genomic_DNA"/>
</dbReference>
<accession>A0A4R7T7H4</accession>
<organism evidence="6 7">
    <name type="scientific">Kribbella voronezhensis</name>
    <dbReference type="NCBI Taxonomy" id="2512212"/>
    <lineage>
        <taxon>Bacteria</taxon>
        <taxon>Bacillati</taxon>
        <taxon>Actinomycetota</taxon>
        <taxon>Actinomycetes</taxon>
        <taxon>Propionibacteriales</taxon>
        <taxon>Kribbellaceae</taxon>
        <taxon>Kribbella</taxon>
    </lineage>
</organism>
<keyword evidence="3" id="KW-0804">Transcription</keyword>
<name>A0A4R7T7H4_9ACTN</name>
<dbReference type="InterPro" id="IPR011075">
    <property type="entry name" value="TetR_C"/>
</dbReference>
<evidence type="ECO:0000256" key="4">
    <source>
        <dbReference type="PROSITE-ProRule" id="PRU00335"/>
    </source>
</evidence>
<feature type="DNA-binding region" description="H-T-H motif" evidence="4">
    <location>
        <begin position="34"/>
        <end position="53"/>
    </location>
</feature>
<dbReference type="GO" id="GO:0000976">
    <property type="term" value="F:transcription cis-regulatory region binding"/>
    <property type="evidence" value="ECO:0007669"/>
    <property type="project" value="TreeGrafter"/>
</dbReference>
<dbReference type="InterPro" id="IPR009057">
    <property type="entry name" value="Homeodomain-like_sf"/>
</dbReference>
<evidence type="ECO:0000259" key="5">
    <source>
        <dbReference type="PROSITE" id="PS50977"/>
    </source>
</evidence>
<dbReference type="Pfam" id="PF16859">
    <property type="entry name" value="TetR_C_11"/>
    <property type="match status" value="1"/>
</dbReference>
<dbReference type="OrthoDB" id="9796019at2"/>
<dbReference type="Gene3D" id="1.10.357.10">
    <property type="entry name" value="Tetracycline Repressor, domain 2"/>
    <property type="match status" value="1"/>
</dbReference>
<proteinExistence type="predicted"/>
<dbReference type="PANTHER" id="PTHR30055:SF148">
    <property type="entry name" value="TETR-FAMILY TRANSCRIPTIONAL REGULATOR"/>
    <property type="match status" value="1"/>
</dbReference>
<dbReference type="InterPro" id="IPR001647">
    <property type="entry name" value="HTH_TetR"/>
</dbReference>
<dbReference type="RefSeq" id="WP_133977027.1">
    <property type="nucleotide sequence ID" value="NZ_SOCE01000001.1"/>
</dbReference>
<dbReference type="InterPro" id="IPR050109">
    <property type="entry name" value="HTH-type_TetR-like_transc_reg"/>
</dbReference>
<evidence type="ECO:0000256" key="1">
    <source>
        <dbReference type="ARBA" id="ARBA00023015"/>
    </source>
</evidence>
<dbReference type="PANTHER" id="PTHR30055">
    <property type="entry name" value="HTH-TYPE TRANSCRIPTIONAL REGULATOR RUTR"/>
    <property type="match status" value="1"/>
</dbReference>
<gene>
    <name evidence="6" type="ORF">EV138_0744</name>
</gene>
<keyword evidence="7" id="KW-1185">Reference proteome</keyword>
<dbReference type="PROSITE" id="PS50977">
    <property type="entry name" value="HTH_TETR_2"/>
    <property type="match status" value="1"/>
</dbReference>
<dbReference type="SUPFAM" id="SSF48498">
    <property type="entry name" value="Tetracyclin repressor-like, C-terminal domain"/>
    <property type="match status" value="1"/>
</dbReference>
<evidence type="ECO:0000256" key="2">
    <source>
        <dbReference type="ARBA" id="ARBA00023125"/>
    </source>
</evidence>
<dbReference type="AlphaFoldDB" id="A0A4R7T7H4"/>
<keyword evidence="1" id="KW-0805">Transcription regulation</keyword>
<dbReference type="Pfam" id="PF00440">
    <property type="entry name" value="TetR_N"/>
    <property type="match status" value="1"/>
</dbReference>
<sequence>MLEQSSHPRSVRAKDSVLAATKELLDEGGLGAATVDAISARSGVSKATIYKHWPCRTAIAAEAFGRRMADSIPLPNEGNVVDDLTEQVRRVSKFYAGPNGKVFAQLLAASVTDEAAAPYFREFFLDARRANVAELWERGLRRGEVNPAISAGTATDLLFGPLIFRLLTGHAPLTADEADAITAAALHGLLTPS</sequence>
<evidence type="ECO:0000313" key="7">
    <source>
        <dbReference type="Proteomes" id="UP000295151"/>
    </source>
</evidence>
<keyword evidence="2 4" id="KW-0238">DNA-binding</keyword>
<dbReference type="GO" id="GO:0003700">
    <property type="term" value="F:DNA-binding transcription factor activity"/>
    <property type="evidence" value="ECO:0007669"/>
    <property type="project" value="TreeGrafter"/>
</dbReference>